<protein>
    <recommendedName>
        <fullName evidence="3">Alpha/beta hydrolase</fullName>
    </recommendedName>
</protein>
<evidence type="ECO:0008006" key="3">
    <source>
        <dbReference type="Google" id="ProtNLM"/>
    </source>
</evidence>
<dbReference type="RefSeq" id="WP_167638403.1">
    <property type="nucleotide sequence ID" value="NZ_JAATOP010000007.1"/>
</dbReference>
<gene>
    <name evidence="1" type="ORF">HCZ30_11285</name>
</gene>
<sequence>MLIFEGDRFAVRKTQGSGNEENSGGPVVVTFPHAGGPTMGRGIAFGENFLRAKGIDAYHVLNAEVDWFQHPQFWDAIDAIRADIPEDREIVTYGSSMGGYGALLASGRLNAARVLSIVPQFSIDRKVVPWERRWKAHAERIGDFSYDVEAEIAENAQIYSLHDPRNTDEAQISLYRKRPNWHQFRLPYSGHTPLMLLLQAGALSRFVTSAIAGEIDTSEWNRTLLDARRNGRSYWRVIAMHAVRLRRTDFAFECIERFADMGASDVELETALASIQRAQESQALQAERMAAVEAQRAERQARLAEKLNNTSEGSPT</sequence>
<dbReference type="Proteomes" id="UP000709466">
    <property type="component" value="Unassembled WGS sequence"/>
</dbReference>
<comment type="caution">
    <text evidence="1">The sequence shown here is derived from an EMBL/GenBank/DDBJ whole genome shotgun (WGS) entry which is preliminary data.</text>
</comment>
<accession>A0ABX0VY36</accession>
<dbReference type="SUPFAM" id="SSF53474">
    <property type="entry name" value="alpha/beta-Hydrolases"/>
    <property type="match status" value="1"/>
</dbReference>
<organism evidence="1 2">
    <name type="scientific">Marivivens donghaensis</name>
    <dbReference type="NCBI Taxonomy" id="1699413"/>
    <lineage>
        <taxon>Bacteria</taxon>
        <taxon>Pseudomonadati</taxon>
        <taxon>Pseudomonadota</taxon>
        <taxon>Alphaproteobacteria</taxon>
        <taxon>Rhodobacterales</taxon>
        <taxon>Paracoccaceae</taxon>
        <taxon>Marivivens group</taxon>
        <taxon>Marivivens</taxon>
    </lineage>
</organism>
<keyword evidence="2" id="KW-1185">Reference proteome</keyword>
<dbReference type="InterPro" id="IPR029058">
    <property type="entry name" value="AB_hydrolase_fold"/>
</dbReference>
<dbReference type="Gene3D" id="3.40.50.1820">
    <property type="entry name" value="alpha/beta hydrolase"/>
    <property type="match status" value="1"/>
</dbReference>
<dbReference type="EMBL" id="JAATOP010000007">
    <property type="protein sequence ID" value="NIY73013.1"/>
    <property type="molecule type" value="Genomic_DNA"/>
</dbReference>
<proteinExistence type="predicted"/>
<evidence type="ECO:0000313" key="1">
    <source>
        <dbReference type="EMBL" id="NIY73013.1"/>
    </source>
</evidence>
<evidence type="ECO:0000313" key="2">
    <source>
        <dbReference type="Proteomes" id="UP000709466"/>
    </source>
</evidence>
<reference evidence="1 2" key="1">
    <citation type="submission" date="2020-03" db="EMBL/GenBank/DDBJ databases">
        <title>Bacterial isolates of synthetic phycosphere.</title>
        <authorList>
            <person name="Fu H."/>
            <person name="Moran M.A."/>
        </authorList>
    </citation>
    <scope>NUCLEOTIDE SEQUENCE [LARGE SCALE GENOMIC DNA]</scope>
    <source>
        <strain evidence="1 2">HF1</strain>
    </source>
</reference>
<name>A0ABX0VY36_9RHOB</name>